<sequence length="181" mass="20084">MSQVAAGGQPMEIASRRVGKTVCWVIVLILWLAFCADLLSGVWHLEAWRRAAFCTLAAMGVYWVWRSSLCVYLKASPTALTVRNRFSRWHVPFSDIADVTWLAGEGPRLRLHSGPTVRLDAYAGWPAGHLGRQMLTDLTDARRSSPSGSTEVSSKRRASGPAELLLLSVWVWFQVVVQMAS</sequence>
<organism evidence="2 3">
    <name type="scientific">Streptomyces nigra</name>
    <dbReference type="NCBI Taxonomy" id="1827580"/>
    <lineage>
        <taxon>Bacteria</taxon>
        <taxon>Bacillati</taxon>
        <taxon>Actinomycetota</taxon>
        <taxon>Actinomycetes</taxon>
        <taxon>Kitasatosporales</taxon>
        <taxon>Streptomycetaceae</taxon>
        <taxon>Streptomyces</taxon>
    </lineage>
</organism>
<feature type="transmembrane region" description="Helical" evidence="1">
    <location>
        <begin position="21"/>
        <end position="41"/>
    </location>
</feature>
<dbReference type="EMBL" id="CP108125">
    <property type="protein sequence ID" value="WTO87286.1"/>
    <property type="molecule type" value="Genomic_DNA"/>
</dbReference>
<dbReference type="RefSeq" id="WP_364923168.1">
    <property type="nucleotide sequence ID" value="NZ_CP108125.1"/>
</dbReference>
<accession>A0ABZ1J4Y7</accession>
<keyword evidence="3" id="KW-1185">Reference proteome</keyword>
<protein>
    <recommendedName>
        <fullName evidence="4">PH domain-containing protein</fullName>
    </recommendedName>
</protein>
<keyword evidence="1" id="KW-0472">Membrane</keyword>
<reference evidence="2 3" key="1">
    <citation type="submission" date="2022-10" db="EMBL/GenBank/DDBJ databases">
        <title>The complete genomes of actinobacterial strains from the NBC collection.</title>
        <authorList>
            <person name="Joergensen T.S."/>
            <person name="Alvarez Arevalo M."/>
            <person name="Sterndorff E.B."/>
            <person name="Faurdal D."/>
            <person name="Vuksanovic O."/>
            <person name="Mourched A.-S."/>
            <person name="Charusanti P."/>
            <person name="Shaw S."/>
            <person name="Blin K."/>
            <person name="Weber T."/>
        </authorList>
    </citation>
    <scope>NUCLEOTIDE SEQUENCE [LARGE SCALE GENOMIC DNA]</scope>
    <source>
        <strain evidence="2 3">NBC_00206</strain>
    </source>
</reference>
<proteinExistence type="predicted"/>
<keyword evidence="1" id="KW-0812">Transmembrane</keyword>
<evidence type="ECO:0000313" key="3">
    <source>
        <dbReference type="Proteomes" id="UP001622690"/>
    </source>
</evidence>
<keyword evidence="1" id="KW-1133">Transmembrane helix</keyword>
<feature type="transmembrane region" description="Helical" evidence="1">
    <location>
        <begin position="47"/>
        <end position="65"/>
    </location>
</feature>
<gene>
    <name evidence="2" type="ORF">OHU27_34530</name>
</gene>
<dbReference type="Proteomes" id="UP001622690">
    <property type="component" value="Chromosome"/>
</dbReference>
<evidence type="ECO:0008006" key="4">
    <source>
        <dbReference type="Google" id="ProtNLM"/>
    </source>
</evidence>
<evidence type="ECO:0000313" key="2">
    <source>
        <dbReference type="EMBL" id="WTO87286.1"/>
    </source>
</evidence>
<evidence type="ECO:0000256" key="1">
    <source>
        <dbReference type="SAM" id="Phobius"/>
    </source>
</evidence>
<name>A0ABZ1J4Y7_9ACTN</name>